<dbReference type="AlphaFoldDB" id="A0A366HF39"/>
<keyword evidence="3" id="KW-1185">Reference proteome</keyword>
<feature type="domain" description="Hemerythrin-like" evidence="1">
    <location>
        <begin position="16"/>
        <end position="133"/>
    </location>
</feature>
<gene>
    <name evidence="2" type="ORF">DFR37_10490</name>
</gene>
<accession>A0A366HF39</accession>
<dbReference type="Pfam" id="PF01814">
    <property type="entry name" value="Hemerythrin"/>
    <property type="match status" value="1"/>
</dbReference>
<organism evidence="2 3">
    <name type="scientific">Eoetvoesiella caeni</name>
    <dbReference type="NCBI Taxonomy" id="645616"/>
    <lineage>
        <taxon>Bacteria</taxon>
        <taxon>Pseudomonadati</taxon>
        <taxon>Pseudomonadota</taxon>
        <taxon>Betaproteobacteria</taxon>
        <taxon>Burkholderiales</taxon>
        <taxon>Alcaligenaceae</taxon>
        <taxon>Eoetvoesiella</taxon>
    </lineage>
</organism>
<evidence type="ECO:0000259" key="1">
    <source>
        <dbReference type="Pfam" id="PF01814"/>
    </source>
</evidence>
<dbReference type="Gene3D" id="1.20.120.520">
    <property type="entry name" value="nmb1532 protein domain like"/>
    <property type="match status" value="1"/>
</dbReference>
<evidence type="ECO:0000313" key="2">
    <source>
        <dbReference type="EMBL" id="RBP39995.1"/>
    </source>
</evidence>
<protein>
    <submittedName>
        <fullName evidence="2">Hemerythrin HHE cation binding domain-containing protein</fullName>
    </submittedName>
</protein>
<dbReference type="EMBL" id="QNRQ01000004">
    <property type="protein sequence ID" value="RBP39995.1"/>
    <property type="molecule type" value="Genomic_DNA"/>
</dbReference>
<sequence length="159" mass="18333">MSMNKSHIPSAQKKVITMLIDDHREAQKLFKEFKSAKDNNRKAEIVRQACAALTAHTGVEEKHFYPFLRGADPKTFGSLLDEAKVEHASAKELIAQLEEMQPNENLYDAYFTVLGEYTNHHITEEEDELFPKVIEKDLDLRELEKPMQETKEELMAQKA</sequence>
<reference evidence="2 3" key="1">
    <citation type="submission" date="2018-06" db="EMBL/GenBank/DDBJ databases">
        <title>Genomic Encyclopedia of Type Strains, Phase IV (KMG-IV): sequencing the most valuable type-strain genomes for metagenomic binning, comparative biology and taxonomic classification.</title>
        <authorList>
            <person name="Goeker M."/>
        </authorList>
    </citation>
    <scope>NUCLEOTIDE SEQUENCE [LARGE SCALE GENOMIC DNA]</scope>
    <source>
        <strain evidence="2 3">DSM 25520</strain>
    </source>
</reference>
<evidence type="ECO:0000313" key="3">
    <source>
        <dbReference type="Proteomes" id="UP000253628"/>
    </source>
</evidence>
<dbReference type="PANTHER" id="PTHR35585:SF1">
    <property type="entry name" value="HHE DOMAIN PROTEIN (AFU_ORTHOLOGUE AFUA_4G00730)"/>
    <property type="match status" value="1"/>
</dbReference>
<dbReference type="InterPro" id="IPR012312">
    <property type="entry name" value="Hemerythrin-like"/>
</dbReference>
<dbReference type="PANTHER" id="PTHR35585">
    <property type="entry name" value="HHE DOMAIN PROTEIN (AFU_ORTHOLOGUE AFUA_4G00730)"/>
    <property type="match status" value="1"/>
</dbReference>
<comment type="caution">
    <text evidence="2">The sequence shown here is derived from an EMBL/GenBank/DDBJ whole genome shotgun (WGS) entry which is preliminary data.</text>
</comment>
<proteinExistence type="predicted"/>
<name>A0A366HF39_9BURK</name>
<dbReference type="Proteomes" id="UP000253628">
    <property type="component" value="Unassembled WGS sequence"/>
</dbReference>
<dbReference type="RefSeq" id="WP_242341794.1">
    <property type="nucleotide sequence ID" value="NZ_JACCEU010000005.1"/>
</dbReference>